<organism evidence="2 3">
    <name type="scientific">Nonomuraea fuscirosea</name>
    <dbReference type="NCBI Taxonomy" id="1291556"/>
    <lineage>
        <taxon>Bacteria</taxon>
        <taxon>Bacillati</taxon>
        <taxon>Actinomycetota</taxon>
        <taxon>Actinomycetes</taxon>
        <taxon>Streptosporangiales</taxon>
        <taxon>Streptosporangiaceae</taxon>
        <taxon>Nonomuraea</taxon>
    </lineage>
</organism>
<feature type="transmembrane region" description="Helical" evidence="1">
    <location>
        <begin position="103"/>
        <end position="125"/>
    </location>
</feature>
<dbReference type="EMBL" id="PVNG01000014">
    <property type="protein sequence ID" value="PRX61764.1"/>
    <property type="molecule type" value="Genomic_DNA"/>
</dbReference>
<accession>A0A2T0MT72</accession>
<feature type="transmembrane region" description="Helical" evidence="1">
    <location>
        <begin position="228"/>
        <end position="248"/>
    </location>
</feature>
<dbReference type="InterPro" id="IPR008535">
    <property type="entry name" value="DUF817"/>
</dbReference>
<dbReference type="PIRSF" id="PIRSF009141">
    <property type="entry name" value="UCP009141"/>
    <property type="match status" value="1"/>
</dbReference>
<reference evidence="2 3" key="1">
    <citation type="submission" date="2018-03" db="EMBL/GenBank/DDBJ databases">
        <title>Genomic Encyclopedia of Type Strains, Phase III (KMG-III): the genomes of soil and plant-associated and newly described type strains.</title>
        <authorList>
            <person name="Whitman W."/>
        </authorList>
    </citation>
    <scope>NUCLEOTIDE SEQUENCE [LARGE SCALE GENOMIC DNA]</scope>
    <source>
        <strain evidence="2 3">CGMCC 4.7104</strain>
    </source>
</reference>
<comment type="caution">
    <text evidence="2">The sequence shown here is derived from an EMBL/GenBank/DDBJ whole genome shotgun (WGS) entry which is preliminary data.</text>
</comment>
<name>A0A2T0MT72_9ACTN</name>
<keyword evidence="3" id="KW-1185">Reference proteome</keyword>
<feature type="transmembrane region" description="Helical" evidence="1">
    <location>
        <begin position="66"/>
        <end position="83"/>
    </location>
</feature>
<gene>
    <name evidence="2" type="ORF">B0I32_114133</name>
</gene>
<sequence length="298" mass="32656">MRFFVAQLFRFAWAEARSCLFAVAMFAGLAASSVVPLPIPRYDALLIYAVAVTVTLRALRWESSGETAVIAGFHLVGLAFELIKVRLGSWSYPEPAHTKIGGVPLYSGFLYAAVGSYVCTAWRIFSLRLVAYRTVPVTLVALAIYVNFVSQHWWIDLRLPLAVLLVLATWGTVVHFTVGAHRYQMPLALSLTLIGFFLWVAENLATYLGAWQYPYQRETWQLVHPAKFGAWALLVSVTFVIVASWQAARGLLHLPAASRGLPRGWALPLRRVGPLGGAAYQVEAVRPGSGAGPTGRGA</sequence>
<evidence type="ECO:0000313" key="3">
    <source>
        <dbReference type="Proteomes" id="UP000238312"/>
    </source>
</evidence>
<keyword evidence="1" id="KW-1133">Transmembrane helix</keyword>
<feature type="transmembrane region" description="Helical" evidence="1">
    <location>
        <begin position="137"/>
        <end position="155"/>
    </location>
</feature>
<dbReference type="Pfam" id="PF05675">
    <property type="entry name" value="DUF817"/>
    <property type="match status" value="1"/>
</dbReference>
<feature type="transmembrane region" description="Helical" evidence="1">
    <location>
        <begin position="161"/>
        <end position="180"/>
    </location>
</feature>
<evidence type="ECO:0000313" key="2">
    <source>
        <dbReference type="EMBL" id="PRX61764.1"/>
    </source>
</evidence>
<dbReference type="OrthoDB" id="1550598at2"/>
<keyword evidence="1" id="KW-0472">Membrane</keyword>
<dbReference type="RefSeq" id="WP_106245630.1">
    <property type="nucleotide sequence ID" value="NZ_JBFAIL010000007.1"/>
</dbReference>
<proteinExistence type="predicted"/>
<evidence type="ECO:0000256" key="1">
    <source>
        <dbReference type="SAM" id="Phobius"/>
    </source>
</evidence>
<feature type="transmembrane region" description="Helical" evidence="1">
    <location>
        <begin position="42"/>
        <end position="59"/>
    </location>
</feature>
<dbReference type="Proteomes" id="UP000238312">
    <property type="component" value="Unassembled WGS sequence"/>
</dbReference>
<feature type="transmembrane region" description="Helical" evidence="1">
    <location>
        <begin position="187"/>
        <end position="208"/>
    </location>
</feature>
<protein>
    <submittedName>
        <fullName evidence="2">Uncharacterized membrane protein YoaT (DUF817 family)</fullName>
    </submittedName>
</protein>
<dbReference type="AlphaFoldDB" id="A0A2T0MT72"/>
<keyword evidence="1" id="KW-0812">Transmembrane</keyword>